<dbReference type="InterPro" id="IPR033788">
    <property type="entry name" value="VbhA-like"/>
</dbReference>
<dbReference type="AlphaFoldDB" id="A0A240UKC4"/>
<feature type="domain" description="Antitoxin VbhA" evidence="1">
    <location>
        <begin position="23"/>
        <end position="69"/>
    </location>
</feature>
<dbReference type="OrthoDB" id="8910572at2"/>
<dbReference type="CDD" id="cd11586">
    <property type="entry name" value="VbhA_like"/>
    <property type="match status" value="1"/>
</dbReference>
<evidence type="ECO:0000259" key="1">
    <source>
        <dbReference type="Pfam" id="PF18495"/>
    </source>
</evidence>
<gene>
    <name evidence="2" type="ORF">CBP36_21685</name>
</gene>
<keyword evidence="3" id="KW-1185">Reference proteome</keyword>
<reference evidence="2" key="1">
    <citation type="submission" date="2017-05" db="EMBL/GenBank/DDBJ databases">
        <title>Polyphasic characterization of four soil-derived phenanthrene-degrading Acidovorax strains and proposal of Acidovorax phenanthrenivorans sp. nov.</title>
        <authorList>
            <person name="Singleton D."/>
            <person name="Lee J."/>
            <person name="Dickey A.N."/>
            <person name="Stroud A."/>
            <person name="Scholl E.H."/>
            <person name="Wright F.A."/>
            <person name="Aitken M.D."/>
        </authorList>
    </citation>
    <scope>NUCLEOTIDE SEQUENCE</scope>
    <source>
        <strain evidence="2">P4</strain>
        <plasmid evidence="2">pACP4.4</plasmid>
    </source>
</reference>
<dbReference type="Gene3D" id="1.10.8.1050">
    <property type="entry name" value="Antitoxin VbhA-like"/>
    <property type="match status" value="1"/>
</dbReference>
<evidence type="ECO:0000313" key="2">
    <source>
        <dbReference type="EMBL" id="ART61576.1"/>
    </source>
</evidence>
<geneLocation type="plasmid" evidence="2 3">
    <name>pACP4.4</name>
</geneLocation>
<evidence type="ECO:0000313" key="3">
    <source>
        <dbReference type="Proteomes" id="UP000194440"/>
    </source>
</evidence>
<dbReference type="KEGG" id="acip:CBP36_21685"/>
<dbReference type="RefSeq" id="WP_013723317.1">
    <property type="nucleotide sequence ID" value="NZ_CP021365.1"/>
</dbReference>
<dbReference type="Pfam" id="PF18495">
    <property type="entry name" value="VbhA"/>
    <property type="match status" value="1"/>
</dbReference>
<dbReference type="EMBL" id="CP021370">
    <property type="protein sequence ID" value="ART61576.1"/>
    <property type="molecule type" value="Genomic_DNA"/>
</dbReference>
<dbReference type="InterPro" id="IPR043038">
    <property type="entry name" value="VbhA_sf"/>
</dbReference>
<dbReference type="InterPro" id="IPR041535">
    <property type="entry name" value="VbhA"/>
</dbReference>
<dbReference type="Proteomes" id="UP000194440">
    <property type="component" value="Plasmid pACP4.4"/>
</dbReference>
<accession>A0A240UKC4</accession>
<keyword evidence="2" id="KW-0614">Plasmid</keyword>
<sequence length="75" mass="7950">MEDKNPYELDTGPVAAPHPADVRRAQFVQANASLSLEGMPVDAADLAIQEAVIAGTLTPDEAVAKYLERTRGASQ</sequence>
<proteinExistence type="predicted"/>
<dbReference type="KEGG" id="acis:CBP35_21155"/>
<protein>
    <recommendedName>
        <fullName evidence="1">Antitoxin VbhA domain-containing protein</fullName>
    </recommendedName>
</protein>
<organism evidence="2 3">
    <name type="scientific">Acidovorax carolinensis</name>
    <dbReference type="NCBI Taxonomy" id="553814"/>
    <lineage>
        <taxon>Bacteria</taxon>
        <taxon>Pseudomonadati</taxon>
        <taxon>Pseudomonadota</taxon>
        <taxon>Betaproteobacteria</taxon>
        <taxon>Burkholderiales</taxon>
        <taxon>Comamonadaceae</taxon>
        <taxon>Acidovorax</taxon>
    </lineage>
</organism>
<name>A0A240UKC4_9BURK</name>